<dbReference type="InterPro" id="IPR036388">
    <property type="entry name" value="WH-like_DNA-bd_sf"/>
</dbReference>
<evidence type="ECO:0000256" key="2">
    <source>
        <dbReference type="ARBA" id="ARBA00023015"/>
    </source>
</evidence>
<keyword evidence="4" id="KW-0804">Transcription</keyword>
<dbReference type="Gene3D" id="1.10.10.10">
    <property type="entry name" value="Winged helix-like DNA-binding domain superfamily/Winged helix DNA-binding domain"/>
    <property type="match status" value="1"/>
</dbReference>
<reference evidence="6 7" key="1">
    <citation type="submission" date="2019-05" db="EMBL/GenBank/DDBJ databases">
        <authorList>
            <person name="Lee S.D."/>
        </authorList>
    </citation>
    <scope>NUCLEOTIDE SEQUENCE [LARGE SCALE GENOMIC DNA]</scope>
    <source>
        <strain evidence="6 7">C5-26</strain>
    </source>
</reference>
<dbReference type="InterPro" id="IPR036390">
    <property type="entry name" value="WH_DNA-bd_sf"/>
</dbReference>
<dbReference type="OrthoDB" id="3636008at2"/>
<keyword evidence="7" id="KW-1185">Reference proteome</keyword>
<dbReference type="InterPro" id="IPR005119">
    <property type="entry name" value="LysR_subst-bd"/>
</dbReference>
<gene>
    <name evidence="6" type="ORF">FGL98_01960</name>
</gene>
<evidence type="ECO:0000256" key="3">
    <source>
        <dbReference type="ARBA" id="ARBA00023125"/>
    </source>
</evidence>
<organism evidence="6 7">
    <name type="scientific">Leekyejoonella antrihumi</name>
    <dbReference type="NCBI Taxonomy" id="1660198"/>
    <lineage>
        <taxon>Bacteria</taxon>
        <taxon>Bacillati</taxon>
        <taxon>Actinomycetota</taxon>
        <taxon>Actinomycetes</taxon>
        <taxon>Micrococcales</taxon>
        <taxon>Dermacoccaceae</taxon>
        <taxon>Leekyejoonella</taxon>
    </lineage>
</organism>
<proteinExistence type="inferred from homology"/>
<dbReference type="Proteomes" id="UP000320244">
    <property type="component" value="Unassembled WGS sequence"/>
</dbReference>
<evidence type="ECO:0000313" key="7">
    <source>
        <dbReference type="Proteomes" id="UP000320244"/>
    </source>
</evidence>
<dbReference type="Pfam" id="PF03466">
    <property type="entry name" value="LysR_substrate"/>
    <property type="match status" value="1"/>
</dbReference>
<keyword evidence="2" id="KW-0805">Transcription regulation</keyword>
<evidence type="ECO:0000256" key="1">
    <source>
        <dbReference type="ARBA" id="ARBA00009437"/>
    </source>
</evidence>
<name>A0A563E7L7_9MICO</name>
<dbReference type="Pfam" id="PF00126">
    <property type="entry name" value="HTH_1"/>
    <property type="match status" value="1"/>
</dbReference>
<dbReference type="RefSeq" id="WP_146314981.1">
    <property type="nucleotide sequence ID" value="NZ_VCQV01000002.1"/>
</dbReference>
<dbReference type="AlphaFoldDB" id="A0A563E7L7"/>
<sequence>MTSTRHTASETRLPAPLDAGRLRLLREAALRGSISAASRTLGLTPSAVSQQLAALEREVGMPLLDRSPRGATLTGAGRALVARAEQVADVLAAARADIERLTGVRTGRVAVSCVASAAISFVSDGLSRLEAEQPGIDVSITCAEPAVSLDLLISGDADLAIVDEYDYVPVALPDHTEARELLTEPLVAIVPAGSSVPIRPHLTDLAAARWVMPPDDAACGRALRSACRAAGFEPDVRWESDDLLVLVRAVSAGHGVAVIPRLSVHPDTAAVEMRTLRRPGLQRRLIAVARSSALARPAVAEVLDALTLSAKTV</sequence>
<comment type="caution">
    <text evidence="6">The sequence shown here is derived from an EMBL/GenBank/DDBJ whole genome shotgun (WGS) entry which is preliminary data.</text>
</comment>
<dbReference type="GO" id="GO:0032993">
    <property type="term" value="C:protein-DNA complex"/>
    <property type="evidence" value="ECO:0007669"/>
    <property type="project" value="TreeGrafter"/>
</dbReference>
<evidence type="ECO:0000256" key="4">
    <source>
        <dbReference type="ARBA" id="ARBA00023163"/>
    </source>
</evidence>
<comment type="similarity">
    <text evidence="1">Belongs to the LysR transcriptional regulatory family.</text>
</comment>
<keyword evidence="3" id="KW-0238">DNA-binding</keyword>
<dbReference type="PROSITE" id="PS50931">
    <property type="entry name" value="HTH_LYSR"/>
    <property type="match status" value="1"/>
</dbReference>
<evidence type="ECO:0000313" key="6">
    <source>
        <dbReference type="EMBL" id="TWP38578.1"/>
    </source>
</evidence>
<dbReference type="InterPro" id="IPR000847">
    <property type="entry name" value="LysR_HTH_N"/>
</dbReference>
<protein>
    <submittedName>
        <fullName evidence="6">LysR family transcriptional regulator</fullName>
    </submittedName>
</protein>
<evidence type="ECO:0000259" key="5">
    <source>
        <dbReference type="PROSITE" id="PS50931"/>
    </source>
</evidence>
<dbReference type="PANTHER" id="PTHR30346:SF29">
    <property type="entry name" value="LYSR SUBSTRATE-BINDING"/>
    <property type="match status" value="1"/>
</dbReference>
<dbReference type="GO" id="GO:0003700">
    <property type="term" value="F:DNA-binding transcription factor activity"/>
    <property type="evidence" value="ECO:0007669"/>
    <property type="project" value="InterPro"/>
</dbReference>
<reference evidence="6 7" key="2">
    <citation type="submission" date="2019-08" db="EMBL/GenBank/DDBJ databases">
        <title>Jejuicoccus antrihumi gen. nov., sp. nov., a new member of the family Dermacoccaceae isolated from a cave.</title>
        <authorList>
            <person name="Schumann P."/>
            <person name="Kim I.S."/>
        </authorList>
    </citation>
    <scope>NUCLEOTIDE SEQUENCE [LARGE SCALE GENOMIC DNA]</scope>
    <source>
        <strain evidence="6 7">C5-26</strain>
    </source>
</reference>
<dbReference type="Gene3D" id="3.40.190.10">
    <property type="entry name" value="Periplasmic binding protein-like II"/>
    <property type="match status" value="2"/>
</dbReference>
<dbReference type="EMBL" id="VCQV01000002">
    <property type="protein sequence ID" value="TWP38578.1"/>
    <property type="molecule type" value="Genomic_DNA"/>
</dbReference>
<dbReference type="SUPFAM" id="SSF46785">
    <property type="entry name" value="Winged helix' DNA-binding domain"/>
    <property type="match status" value="1"/>
</dbReference>
<feature type="domain" description="HTH lysR-type" evidence="5">
    <location>
        <begin position="17"/>
        <end position="74"/>
    </location>
</feature>
<accession>A0A563E7L7</accession>
<dbReference type="SUPFAM" id="SSF53850">
    <property type="entry name" value="Periplasmic binding protein-like II"/>
    <property type="match status" value="1"/>
</dbReference>
<dbReference type="GO" id="GO:0003677">
    <property type="term" value="F:DNA binding"/>
    <property type="evidence" value="ECO:0007669"/>
    <property type="project" value="UniProtKB-KW"/>
</dbReference>
<dbReference type="PANTHER" id="PTHR30346">
    <property type="entry name" value="TRANSCRIPTIONAL DUAL REGULATOR HCAR-RELATED"/>
    <property type="match status" value="1"/>
</dbReference>